<dbReference type="NCBIfam" id="TIGR01167">
    <property type="entry name" value="LPXTG_anchor"/>
    <property type="match status" value="1"/>
</dbReference>
<keyword evidence="6" id="KW-0812">Transmembrane</keyword>
<proteinExistence type="predicted"/>
<dbReference type="EMBL" id="CP040852">
    <property type="protein sequence ID" value="QIA90897.1"/>
    <property type="molecule type" value="Genomic_DNA"/>
</dbReference>
<evidence type="ECO:0000313" key="8">
    <source>
        <dbReference type="EMBL" id="QIA90897.1"/>
    </source>
</evidence>
<feature type="compositionally biased region" description="Low complexity" evidence="5">
    <location>
        <begin position="3054"/>
        <end position="3065"/>
    </location>
</feature>
<evidence type="ECO:0000256" key="3">
    <source>
        <dbReference type="ARBA" id="ARBA00022729"/>
    </source>
</evidence>
<evidence type="ECO:0000256" key="2">
    <source>
        <dbReference type="ARBA" id="ARBA00022525"/>
    </source>
</evidence>
<dbReference type="InterPro" id="IPR012706">
    <property type="entry name" value="Rib_alpha_Esp_rpt"/>
</dbReference>
<dbReference type="Proteomes" id="UP000463931">
    <property type="component" value="Chromosome"/>
</dbReference>
<feature type="domain" description="Gram-positive cocci surface proteins LPxTG" evidence="7">
    <location>
        <begin position="3066"/>
        <end position="3103"/>
    </location>
</feature>
<dbReference type="InterPro" id="IPR059115">
    <property type="entry name" value="Rib"/>
</dbReference>
<evidence type="ECO:0000256" key="4">
    <source>
        <dbReference type="ARBA" id="ARBA00023088"/>
    </source>
</evidence>
<feature type="region of interest" description="Disordered" evidence="5">
    <location>
        <begin position="1130"/>
        <end position="1149"/>
    </location>
</feature>
<dbReference type="Pfam" id="PF00746">
    <property type="entry name" value="Gram_pos_anchor"/>
    <property type="match status" value="1"/>
</dbReference>
<name>A0AAE6WJ75_9LACO</name>
<keyword evidence="3" id="KW-0732">Signal</keyword>
<protein>
    <submittedName>
        <fullName evidence="8">YSIRK-type signal peptide-containing protein</fullName>
    </submittedName>
</protein>
<gene>
    <name evidence="8" type="ORF">FEE40_12415</name>
</gene>
<feature type="region of interest" description="Disordered" evidence="5">
    <location>
        <begin position="3032"/>
        <end position="3074"/>
    </location>
</feature>
<sequence>MLSKNNKRLQAEKMEPKHQRFAIKKFTVGVASVLIGTTFAINMGTKVVSADETTAQTTEVVGDSLAETSSEKNEATSEETSVATASENEVVAPEVTAQETQAKKEETSDAKQTQSLEETNSNESATETKISDQDQDQEQNKTETSTAPQATETASAFRSASETTVAPTTAETTAPEETATSETKNPQWPAAADAAVTNDNGIYTPQISYNKKFWTFQANPGMITDEVAKSNTIPFSMAEHRTGGTIVTSKDYKIRLQLDNRLVDSVSEVSLTQRDDTNKTIYFTRVLDDAGNKTNIWEATLLDIFNEPVVGYAYLAENGRIVLNDTVENVLNKISDVEQNPLLYNAYVYDASSRTALLATNNEGYIIGPNDPLSEKQVTPTYSENKNDTKFIGSHNVISYDKTIGENGALVVFYQASKKGSWTDGTGLVFNYGIDPALLPYLEKTGDAYTVELNKVKNGDQYGFVQDKTNKLWIPLNSTDTTKVADLTLDANGTGSYAPADINNKIQFGGFASEARPVTLLLVYRLNQRPDEIYASLKKDGKAGGSLLFNNYFTDTNGVIQNYSMASNLIAFDDSDGDGIPDLKEEADLTNPLVSMPNISNVYVSENKVHGELVFNQAEGTKQVVTVTDEKGTVYGSTTVTPERFDGVAKAQKFDIPLTKTLPAAGTKLIVSVSTIASSGDSVSNNLPQKNEVTLKEGAIAKTDLKYYTGVTVGDDAKNAIENTAKFPENATYTWVTKPNTTQAQTTSGQVKVTFPDELDPTYTHELLVTVPATVTDIDLTKSTIEVNKPTLHVNQDIDTVNDMLTRDYVENELIKKLTLANGTVFEGQELKDVLNALVAGYSWSDDPDTTTAGKDIDARLRAKLNNKRTISWAMKIDVVGAQAKEDLQTPWGIKLNVSDVIANIDELKQFDTADTPVSYAWKEEPNFKPGVSVNHHVPGVVVVTYPDGTTQDVPVTITVGNSQADAFATKEATTQKITVHYGQTVNPNAGLVDPTGNNVKSSAFVTPVDTTVASNSEHPATVTFTDGSTAPVDILVEVIVATPKSDATTPWGKLPEAKSLIANTNALAQFDQSAKPVSYTWKQQPNVKPEVGATDRNATGIVTVTYPDGTTQDVEVNVLVDKSDADIYTPNGQEVKTPVGGTPEATTGIKNFDELPAGTKATWKEPVDTTTPGHKKGTVVVTYPDGTTEEVTVPVKVGTDAQINEPTAQEVKTPVGGTPEATTGIKNLDELPVGTTVAWKEPIDTTTPGHKEGTVVVTYPDGTTEEVTVPVKVGTDAQINEPTAQEVKTPVGGTPEATTGIKNLDELPVGTTVAWKEPIDTTTPGHKEGTVVVTYPDGTTEEVTVPVKVGTDAQINEPTAQEVKTPVGGTPEATTGIKNLDELPVGTTVAWKEPIDTTTPGHKEGTVVVTYPDGTTEEVTVPVKVGTDAQINEPTAQEVKTPVGGTPKATTGIANLDELPKGTTVAWKEPIDTTTPGHKEGTVVVTYPDGTTEEVTVPVKVGTDAQINEPTAQEVKTPVGGTPEATTGIKNLDELPVGTTVAWKEPIDTTTPGHKEGTVVVTYPDGTTEEVTVPVKVGTDAQINEPTGQEVKTPVGGTPDATTGIANLDELPAGTTVAWKEPVDTTTPGHKEGTVVVTYPDGTTEEVTVPVKVGTDADIYTPNGQEVKTPVGGTPEATTGIKNLDELPVGTTVAWKEPIDTTTPGHKEGTVVVTYPDGTTEEVTVPVKVGTDAQINEPTAQEVKTPVGGTPEATTGIKNLDELPVGTTVAWKEPIDTTTPGHKEGTVVVTYPDGTTEEVTVPVKVGTDAQINEPTAQEVKTPVGGTPEATTGIKNLDELPVGTTVAWKEPIDTTTPGHKEGTVVVTYPDGTTEEVTVPVKVGTDAQINEPTAQEVKTPVGGTPKATTGIANLDELPKGTTVAWKEPIDTTTPGHKEGTVVVTYPDGTTEEVTVPVKVGTDAQINEPTAQEVKTPVGGTPEATTGIKNLDELPVGTTVAWKEPIDTTTPGHKEGTVVVTYPDGTTEEVTVPVNVGTDAQINEPTGQEVKTPVGGTPDATTGIANLDELPAGTTVAWKEPVDTTTPGHKEGTVVVTYPDGTTEEVTVPVKVGTDADIYTPNGQEVKTPVGGTPEATTGITNLDELPKGTTVAWKEPVDTTTPGHKEGTVLVTYPDGTTEEVTVPVKVGTDAQINEPTTQEVKAPVGGTPEATTGIANLDELPAGTTVTWKEPVDTTTPGHKEGTVVVTYPDGTTEEVTVPVKVGTDAQINEPTAQEVKTPVGGTPEATTGIKNLDELPAGTTVTWKEPVNTTTPGHKEGTVVVTYSDGTTEEVTVPVKVGTDADIYTPNGQEVKTPVGGTLEATTGIANLDELPKGTTVTWKEPVDTTTPGHKEGTVVVTYPDGTTEEVTVPVKVGTDAQINEPTTQEVKTPVGGTPDATTGIANLNELPAGTTVAWKEPVDTKTPGHKEGTVVVTYPDGTTEEVTVPVKVGTDAQINEPTAQEVKTPVGDTPDATTGIANLDELPKGTTVTWKEPVDTKTPGHKEGTVVVTYPDGTTEEVTVPVKVGTDADIYTPNGQEVKTPVGDTLEATTGIANLDELPKGTTVTWKEPIDTTTPGHKEGTVVVTYPDGTTEEVTVPVKVGTDAQINEPTTQEVKTPVGGTPDATTGIANLDELPAGTTVTWKEPVDTTTPGHREGTVVVTYPDGTTEEVTVPVKVGTDAQINEPTAQEVKTPVGGTPDATTGIANLDELPKGTTVTWKEPVDTTTPGHKEGTVVVTYPDGTTEEVTVPVKVGTDADIYTPNSQEVKTPVGDTADATTGIANLDELPAGTTVAWKEPIDTTTPGHKEGTVVVTYPDGTTEEVTVPVKVGTDAQINEPTTQEVKTPVGGTPDATTGIANLDELPAGTTVTWKEPVDTTTPGHREGTVVVTYPDGTTEEVTVPVKVGTDAQINEPVVVPITSEIGKLPTPEEFISNLNELPTGTVVTWNGEPNVSKAGNVKVSLLVTYPDGSSEVLEAELIIVGETKEMVQRPQTKPNVAATTDEQVKPMSTTNEPANAENKPNELPQTGDIDGQKASALGMLSMLAGLFGIGVAKRKKRDEE</sequence>
<keyword evidence="2" id="KW-0964">Secreted</keyword>
<reference evidence="8 9" key="1">
    <citation type="journal article" date="2019" name="Nat. Med.">
        <title>Preventing dysbiosis of the neonatal mouse intestinal microbiome protects against late-onset sepsis.</title>
        <authorList>
            <person name="Singer J.R."/>
            <person name="Blosser E.G."/>
            <person name="Zindl C.L."/>
            <person name="Silberger D.J."/>
            <person name="Conlan S."/>
            <person name="Laufer V.A."/>
            <person name="DiToro D."/>
            <person name="Deming C."/>
            <person name="Kumar R."/>
            <person name="Morrow C.D."/>
            <person name="Segre J.A."/>
            <person name="Gray M.J."/>
            <person name="Randolph D.A."/>
            <person name="Weaver C.T."/>
        </authorList>
    </citation>
    <scope>NUCLEOTIDE SEQUENCE [LARGE SCALE GENOMIC DNA]</scope>
    <source>
        <strain evidence="8 9">V10</strain>
    </source>
</reference>
<dbReference type="NCBIfam" id="TIGR01168">
    <property type="entry name" value="YSIRK_signal"/>
    <property type="match status" value="1"/>
</dbReference>
<feature type="transmembrane region" description="Helical" evidence="6">
    <location>
        <begin position="21"/>
        <end position="41"/>
    </location>
</feature>
<dbReference type="Pfam" id="PF04650">
    <property type="entry name" value="YSIRK_signal"/>
    <property type="match status" value="1"/>
</dbReference>
<keyword evidence="6" id="KW-0472">Membrane</keyword>
<organism evidence="8 9">
    <name type="scientific">Ligilactobacillus murinus</name>
    <dbReference type="NCBI Taxonomy" id="1622"/>
    <lineage>
        <taxon>Bacteria</taxon>
        <taxon>Bacillati</taxon>
        <taxon>Bacillota</taxon>
        <taxon>Bacilli</taxon>
        <taxon>Lactobacillales</taxon>
        <taxon>Lactobacillaceae</taxon>
        <taxon>Ligilactobacillus</taxon>
    </lineage>
</organism>
<feature type="compositionally biased region" description="Low complexity" evidence="5">
    <location>
        <begin position="159"/>
        <end position="183"/>
    </location>
</feature>
<feature type="region of interest" description="Disordered" evidence="5">
    <location>
        <begin position="61"/>
        <end position="189"/>
    </location>
</feature>
<keyword evidence="6" id="KW-1133">Transmembrane helix</keyword>
<keyword evidence="4" id="KW-0572">Peptidoglycan-anchor</keyword>
<dbReference type="RefSeq" id="WP_163592412.1">
    <property type="nucleotide sequence ID" value="NZ_CP040852.1"/>
</dbReference>
<evidence type="ECO:0000256" key="5">
    <source>
        <dbReference type="SAM" id="MobiDB-lite"/>
    </source>
</evidence>
<feature type="compositionally biased region" description="Polar residues" evidence="5">
    <location>
        <begin position="78"/>
        <end position="87"/>
    </location>
</feature>
<feature type="compositionally biased region" description="Low complexity" evidence="5">
    <location>
        <begin position="117"/>
        <end position="128"/>
    </location>
</feature>
<evidence type="ECO:0000313" key="9">
    <source>
        <dbReference type="Proteomes" id="UP000463931"/>
    </source>
</evidence>
<dbReference type="Pfam" id="PF08428">
    <property type="entry name" value="Rib"/>
    <property type="match status" value="28"/>
</dbReference>
<feature type="compositionally biased region" description="Polar residues" evidence="5">
    <location>
        <begin position="3032"/>
        <end position="3053"/>
    </location>
</feature>
<evidence type="ECO:0000259" key="7">
    <source>
        <dbReference type="PROSITE" id="PS50847"/>
    </source>
</evidence>
<feature type="compositionally biased region" description="Polar residues" evidence="5">
    <location>
        <begin position="142"/>
        <end position="158"/>
    </location>
</feature>
<evidence type="ECO:0000256" key="6">
    <source>
        <dbReference type="SAM" id="Phobius"/>
    </source>
</evidence>
<evidence type="ECO:0000256" key="1">
    <source>
        <dbReference type="ARBA" id="ARBA00022512"/>
    </source>
</evidence>
<keyword evidence="1" id="KW-0134">Cell wall</keyword>
<dbReference type="InterPro" id="IPR019931">
    <property type="entry name" value="LPXTG_anchor"/>
</dbReference>
<dbReference type="PROSITE" id="PS50847">
    <property type="entry name" value="GRAM_POS_ANCHORING"/>
    <property type="match status" value="1"/>
</dbReference>
<accession>A0AAE6WJ75</accession>
<dbReference type="NCBIfam" id="TIGR02331">
    <property type="entry name" value="rib_alpha"/>
    <property type="match status" value="25"/>
</dbReference>
<dbReference type="InterPro" id="IPR005877">
    <property type="entry name" value="YSIRK_signal_dom"/>
</dbReference>